<dbReference type="Proteomes" id="UP000011115">
    <property type="component" value="Unassembled WGS sequence"/>
</dbReference>
<sequence>MLDAKLVDEVRQIFIPDADYTKGIRRSIGVPEMDSYLREETNIDEDDDSKKMLLQSSISNIKCNTRLLICHQLDKIQRLINEKMWLVHHFIATDTFKGARKEVVDEACRNTILQPCLDIVKRFLKSDDHNIIIE</sequence>
<accession>M1E0F2</accession>
<reference evidence="6" key="1">
    <citation type="journal article" date="2011" name="Nature">
        <title>Genome sequence and analysis of the tuber crop potato.</title>
        <authorList>
            <consortium name="The Potato Genome Sequencing Consortium"/>
        </authorList>
    </citation>
    <scope>NUCLEOTIDE SEQUENCE [LARGE SCALE GENOMIC DNA]</scope>
    <source>
        <strain evidence="6">cv. DM1-3 516 R44</strain>
    </source>
</reference>
<dbReference type="Gramene" id="PGSC0003DMT400097346">
    <property type="protein sequence ID" value="PGSC0003DMT400097346"/>
    <property type="gene ID" value="PGSC0003DMG400046917"/>
</dbReference>
<dbReference type="GO" id="GO:0009691">
    <property type="term" value="P:cytokinin biosynthetic process"/>
    <property type="evidence" value="ECO:0007669"/>
    <property type="project" value="UniProtKB-KW"/>
</dbReference>
<dbReference type="PANTHER" id="PTHR11088">
    <property type="entry name" value="TRNA DIMETHYLALLYLTRANSFERASE"/>
    <property type="match status" value="1"/>
</dbReference>
<dbReference type="EnsemblPlants" id="PGSC0003DMT400097346">
    <property type="protein sequence ID" value="PGSC0003DMT400097346"/>
    <property type="gene ID" value="PGSC0003DMG400046917"/>
</dbReference>
<evidence type="ECO:0000256" key="2">
    <source>
        <dbReference type="ARBA" id="ARBA00022712"/>
    </source>
</evidence>
<dbReference type="HOGENOM" id="CLU_153511_0_0_1"/>
<organism evidence="5 6">
    <name type="scientific">Solanum tuberosum</name>
    <name type="common">Potato</name>
    <dbReference type="NCBI Taxonomy" id="4113"/>
    <lineage>
        <taxon>Eukaryota</taxon>
        <taxon>Viridiplantae</taxon>
        <taxon>Streptophyta</taxon>
        <taxon>Embryophyta</taxon>
        <taxon>Tracheophyta</taxon>
        <taxon>Spermatophyta</taxon>
        <taxon>Magnoliopsida</taxon>
        <taxon>eudicotyledons</taxon>
        <taxon>Gunneridae</taxon>
        <taxon>Pentapetalae</taxon>
        <taxon>asterids</taxon>
        <taxon>lamiids</taxon>
        <taxon>Solanales</taxon>
        <taxon>Solanaceae</taxon>
        <taxon>Solanoideae</taxon>
        <taxon>Solaneae</taxon>
        <taxon>Solanum</taxon>
    </lineage>
</organism>
<dbReference type="PaxDb" id="4113-PGSC0003DMT400097346"/>
<dbReference type="InParanoid" id="M1E0F2"/>
<keyword evidence="6" id="KW-1185">Reference proteome</keyword>
<reference evidence="5" key="2">
    <citation type="submission" date="2015-06" db="UniProtKB">
        <authorList>
            <consortium name="EnsemblPlants"/>
        </authorList>
    </citation>
    <scope>IDENTIFICATION</scope>
    <source>
        <strain evidence="5">DM1-3 516 R44</strain>
    </source>
</reference>
<dbReference type="eggNOG" id="KOG1384">
    <property type="taxonomic scope" value="Eukaryota"/>
</dbReference>
<protein>
    <submittedName>
        <fullName evidence="5">Adenylate isopentenyltransferase 5, chloroplastic</fullName>
    </submittedName>
</protein>
<evidence type="ECO:0000313" key="6">
    <source>
        <dbReference type="Proteomes" id="UP000011115"/>
    </source>
</evidence>
<dbReference type="AlphaFoldDB" id="M1E0F2"/>
<evidence type="ECO:0000256" key="1">
    <source>
        <dbReference type="ARBA" id="ARBA00022679"/>
    </source>
</evidence>
<proteinExistence type="predicted"/>
<dbReference type="InterPro" id="IPR039657">
    <property type="entry name" value="Dimethylallyltransferase"/>
</dbReference>
<dbReference type="GO" id="GO:0016740">
    <property type="term" value="F:transferase activity"/>
    <property type="evidence" value="ECO:0007669"/>
    <property type="project" value="UniProtKB-KW"/>
</dbReference>
<keyword evidence="4" id="KW-0067">ATP-binding</keyword>
<keyword evidence="3" id="KW-0547">Nucleotide-binding</keyword>
<evidence type="ECO:0000256" key="3">
    <source>
        <dbReference type="ARBA" id="ARBA00022741"/>
    </source>
</evidence>
<name>M1E0F2_SOLTU</name>
<evidence type="ECO:0000256" key="4">
    <source>
        <dbReference type="ARBA" id="ARBA00022840"/>
    </source>
</evidence>
<dbReference type="Gene3D" id="1.10.287.890">
    <property type="entry name" value="Crystal structure of tRNA isopentenylpyrophosphate transferase (bh2366) domain"/>
    <property type="match status" value="1"/>
</dbReference>
<dbReference type="PANTHER" id="PTHR11088:SF73">
    <property type="entry name" value="PHOSPHORIBULOKINASE_URIDINE KINASE DOMAIN-CONTAINING PROTEIN"/>
    <property type="match status" value="1"/>
</dbReference>
<keyword evidence="1" id="KW-0808">Transferase</keyword>
<keyword evidence="2" id="KW-0203">Cytokinin biosynthesis</keyword>
<evidence type="ECO:0000313" key="5">
    <source>
        <dbReference type="EnsemblPlants" id="PGSC0003DMT400097346"/>
    </source>
</evidence>
<dbReference type="GO" id="GO:0005524">
    <property type="term" value="F:ATP binding"/>
    <property type="evidence" value="ECO:0007669"/>
    <property type="project" value="UniProtKB-KW"/>
</dbReference>